<protein>
    <submittedName>
        <fullName evidence="2">Predicted aminomethyltransferase GcvT-like protein</fullName>
    </submittedName>
</protein>
<evidence type="ECO:0000313" key="3">
    <source>
        <dbReference type="Proteomes" id="UP000002274"/>
    </source>
</evidence>
<dbReference type="PANTHER" id="PTHR22602">
    <property type="entry name" value="TRANSFERASE CAF17, MITOCHONDRIAL-RELATED"/>
    <property type="match status" value="1"/>
</dbReference>
<gene>
    <name evidence="2" type="ordered locus">P9303_24971</name>
</gene>
<dbReference type="AlphaFoldDB" id="A2CCL8"/>
<reference evidence="2 3" key="1">
    <citation type="journal article" date="2007" name="PLoS Genet.">
        <title>Patterns and implications of gene gain and loss in the evolution of Prochlorococcus.</title>
        <authorList>
            <person name="Kettler G.C."/>
            <person name="Martiny A.C."/>
            <person name="Huang K."/>
            <person name="Zucker J."/>
            <person name="Coleman M.L."/>
            <person name="Rodrigue S."/>
            <person name="Chen F."/>
            <person name="Lapidus A."/>
            <person name="Ferriera S."/>
            <person name="Johnson J."/>
            <person name="Steglich C."/>
            <person name="Church G.M."/>
            <person name="Richardson P."/>
            <person name="Chisholm S.W."/>
        </authorList>
    </citation>
    <scope>NUCLEOTIDE SEQUENCE [LARGE SCALE GENOMIC DNA]</scope>
    <source>
        <strain evidence="2 3">MIT 9303</strain>
    </source>
</reference>
<dbReference type="Gene3D" id="3.30.1360.120">
    <property type="entry name" value="Probable tRNA modification gtpase trme, domain 1"/>
    <property type="match status" value="2"/>
</dbReference>
<keyword evidence="1" id="KW-0809">Transit peptide</keyword>
<dbReference type="HOGENOM" id="CLU_007884_6_3_3"/>
<dbReference type="InterPro" id="IPR045179">
    <property type="entry name" value="YgfZ/GcvT"/>
</dbReference>
<dbReference type="KEGG" id="pmf:P9303_24971"/>
<dbReference type="PANTHER" id="PTHR22602:SF0">
    <property type="entry name" value="TRANSFERASE CAF17, MITOCHONDRIAL-RELATED"/>
    <property type="match status" value="1"/>
</dbReference>
<name>A2CCL8_PROM3</name>
<evidence type="ECO:0000313" key="2">
    <source>
        <dbReference type="EMBL" id="ABM79228.1"/>
    </source>
</evidence>
<dbReference type="STRING" id="59922.P9303_24971"/>
<dbReference type="NCBIfam" id="TIGR03317">
    <property type="entry name" value="ygfZ_signature"/>
    <property type="match status" value="1"/>
</dbReference>
<accession>A2CCL8</accession>
<dbReference type="RefSeq" id="WP_011827076.1">
    <property type="nucleotide sequence ID" value="NC_008820.1"/>
</dbReference>
<proteinExistence type="predicted"/>
<dbReference type="Proteomes" id="UP000002274">
    <property type="component" value="Chromosome"/>
</dbReference>
<dbReference type="EMBL" id="CP000554">
    <property type="protein sequence ID" value="ABM79228.1"/>
    <property type="molecule type" value="Genomic_DNA"/>
</dbReference>
<organism evidence="2 3">
    <name type="scientific">Prochlorococcus marinus (strain MIT 9303)</name>
    <dbReference type="NCBI Taxonomy" id="59922"/>
    <lineage>
        <taxon>Bacteria</taxon>
        <taxon>Bacillati</taxon>
        <taxon>Cyanobacteriota</taxon>
        <taxon>Cyanophyceae</taxon>
        <taxon>Synechococcales</taxon>
        <taxon>Prochlorococcaceae</taxon>
        <taxon>Prochlorococcus</taxon>
    </lineage>
</organism>
<evidence type="ECO:0000256" key="1">
    <source>
        <dbReference type="ARBA" id="ARBA00022946"/>
    </source>
</evidence>
<keyword evidence="2" id="KW-0808">Transferase</keyword>
<sequence length="283" mass="30987">MSSSSKQRWDALKPLLRLEGAGSRDFLHGQTSADLLAAETGSLLRCCWLTATGRVRALLEIRLDERGADVLVLAGDHNAVATGFEQVIFPADQVRLKPSKPIRRLQILAQLKQEQTPEVTWLLPDEPLPKQWAAMQQASADQIESWRLKQGLPLEPGEINGDTNPFELGLTAWVSLSKGCYLGQETLAKLANSGGIKQQLRYWQANRPIAVGQKLINLEPEAGVNNRAGVITSVMQDQASTGSYGLALVRRKALTEAELCLAEDSTRVRLSIPTGFVTPPMND</sequence>
<dbReference type="BioCyc" id="PMAR59922:G1G80-2187-MONOMER"/>
<dbReference type="InterPro" id="IPR017703">
    <property type="entry name" value="YgfZ/GCV_T_CS"/>
</dbReference>
<dbReference type="GO" id="GO:0032259">
    <property type="term" value="P:methylation"/>
    <property type="evidence" value="ECO:0007669"/>
    <property type="project" value="UniProtKB-KW"/>
</dbReference>
<dbReference type="GO" id="GO:0008168">
    <property type="term" value="F:methyltransferase activity"/>
    <property type="evidence" value="ECO:0007669"/>
    <property type="project" value="UniProtKB-KW"/>
</dbReference>
<dbReference type="SUPFAM" id="SSF103025">
    <property type="entry name" value="Folate-binding domain"/>
    <property type="match status" value="1"/>
</dbReference>
<dbReference type="InterPro" id="IPR027266">
    <property type="entry name" value="TrmE/GcvT-like"/>
</dbReference>
<keyword evidence="2" id="KW-0489">Methyltransferase</keyword>
<dbReference type="GO" id="GO:0016226">
    <property type="term" value="P:iron-sulfur cluster assembly"/>
    <property type="evidence" value="ECO:0007669"/>
    <property type="project" value="TreeGrafter"/>
</dbReference>